<evidence type="ECO:0000313" key="2">
    <source>
        <dbReference type="EMBL" id="ARS64127.1"/>
    </source>
</evidence>
<dbReference type="Gene3D" id="3.30.70.100">
    <property type="match status" value="1"/>
</dbReference>
<sequence>MFIMMADVQLKEGAENDFKTLFSESNKVLSSFPGFVSRRFLKSPDGSYRIIVEHETQETFMTMIQSPEHQQFHPKLHSFMSVEPVKKMFNSSVE</sequence>
<keyword evidence="3" id="KW-1185">Reference proteome</keyword>
<proteinExistence type="predicted"/>
<dbReference type="SUPFAM" id="SSF54909">
    <property type="entry name" value="Dimeric alpha+beta barrel"/>
    <property type="match status" value="1"/>
</dbReference>
<dbReference type="KEGG" id="nct:NMSP_0506"/>
<evidence type="ECO:0000313" key="3">
    <source>
        <dbReference type="Proteomes" id="UP000249949"/>
    </source>
</evidence>
<protein>
    <submittedName>
        <fullName evidence="2">Antibiotic biosynthesis monooxygenase</fullName>
    </submittedName>
</protein>
<evidence type="ECO:0000259" key="1">
    <source>
        <dbReference type="PROSITE" id="PS51725"/>
    </source>
</evidence>
<dbReference type="InterPro" id="IPR011008">
    <property type="entry name" value="Dimeric_a/b-barrel"/>
</dbReference>
<name>A0A2Z2HJ39_9ARCH</name>
<feature type="domain" description="ABM" evidence="1">
    <location>
        <begin position="2"/>
        <end position="89"/>
    </location>
</feature>
<dbReference type="OrthoDB" id="104933at2157"/>
<dbReference type="InterPro" id="IPR007138">
    <property type="entry name" value="ABM_dom"/>
</dbReference>
<organism evidence="2 3">
    <name type="scientific">Candidatus Nitrosomarinus catalinensis</name>
    <dbReference type="NCBI Taxonomy" id="1898749"/>
    <lineage>
        <taxon>Archaea</taxon>
        <taxon>Nitrososphaerota</taxon>
        <taxon>Nitrososphaeria</taxon>
        <taxon>Nitrosopumilales</taxon>
        <taxon>Nitrosopumilaceae</taxon>
        <taxon>Candidatus Nitrosomarinus</taxon>
    </lineage>
</organism>
<dbReference type="Pfam" id="PF03992">
    <property type="entry name" value="ABM"/>
    <property type="match status" value="1"/>
</dbReference>
<dbReference type="GO" id="GO:0004497">
    <property type="term" value="F:monooxygenase activity"/>
    <property type="evidence" value="ECO:0007669"/>
    <property type="project" value="UniProtKB-KW"/>
</dbReference>
<keyword evidence="2" id="KW-0503">Monooxygenase</keyword>
<dbReference type="EMBL" id="CP021324">
    <property type="protein sequence ID" value="ARS64127.1"/>
    <property type="molecule type" value="Genomic_DNA"/>
</dbReference>
<dbReference type="AlphaFoldDB" id="A0A2Z2HJ39"/>
<keyword evidence="2" id="KW-0560">Oxidoreductase</keyword>
<dbReference type="PROSITE" id="PS51725">
    <property type="entry name" value="ABM"/>
    <property type="match status" value="1"/>
</dbReference>
<reference evidence="2 3" key="1">
    <citation type="journal article" date="2017" name="Environ. Microbiol.">
        <title>Genome and epigenome of a novel marine Thaumarchaeota strain suggest viral infection, phosphorothioation DNA modification and multiple restriction systems.</title>
        <authorList>
            <person name="Ahlgren N.A."/>
            <person name="Chen Y."/>
            <person name="Needham D.M."/>
            <person name="Parada A.E."/>
            <person name="Sachdeva R."/>
            <person name="Trinh V."/>
            <person name="Chen T."/>
            <person name="Fuhrman J.A."/>
        </authorList>
    </citation>
    <scope>NUCLEOTIDE SEQUENCE [LARGE SCALE GENOMIC DNA]</scope>
    <source>
        <strain evidence="2 3">SPOT01</strain>
    </source>
</reference>
<accession>A0A2Z2HJ39</accession>
<dbReference type="Proteomes" id="UP000249949">
    <property type="component" value="Chromosome"/>
</dbReference>
<gene>
    <name evidence="2" type="ORF">NMSP_0506</name>
</gene>